<reference evidence="1" key="1">
    <citation type="journal article" date="2021" name="Proc. Natl. Acad. Sci. U.S.A.">
        <title>A Catalog of Tens of Thousands of Viruses from Human Metagenomes Reveals Hidden Associations with Chronic Diseases.</title>
        <authorList>
            <person name="Tisza M.J."/>
            <person name="Buck C.B."/>
        </authorList>
    </citation>
    <scope>NUCLEOTIDE SEQUENCE</scope>
    <source>
        <strain evidence="1">CttFh17</strain>
    </source>
</reference>
<proteinExistence type="predicted"/>
<name>A0A8S5NJP2_9CAUD</name>
<dbReference type="EMBL" id="BK015176">
    <property type="protein sequence ID" value="DAD94506.1"/>
    <property type="molecule type" value="Genomic_DNA"/>
</dbReference>
<evidence type="ECO:0000313" key="1">
    <source>
        <dbReference type="EMBL" id="DAD94506.1"/>
    </source>
</evidence>
<sequence>MPIDYQPTDKREYCKFSENIIQLQRHNGLEPKSSLYRRDA</sequence>
<accession>A0A8S5NJP2</accession>
<protein>
    <submittedName>
        <fullName evidence="1">Uncharacterized protein</fullName>
    </submittedName>
</protein>
<organism evidence="1">
    <name type="scientific">Siphoviridae sp. cttFh17</name>
    <dbReference type="NCBI Taxonomy" id="2826491"/>
    <lineage>
        <taxon>Viruses</taxon>
        <taxon>Duplodnaviria</taxon>
        <taxon>Heunggongvirae</taxon>
        <taxon>Uroviricota</taxon>
        <taxon>Caudoviricetes</taxon>
    </lineage>
</organism>